<sequence>MTGEKVFVNTTHESVYKWSQTLHALTGQRDHVTSGLLPAGECAKKRDIILHEFLSPEVSRAVHSMLPEDVRSPVWSMAALASYAKSLQPLLNILDSTIKSLSEELKLDRELRLQYFEEYGNLAYEALLAK</sequence>
<keyword evidence="2" id="KW-1185">Reference proteome</keyword>
<dbReference type="Proteomes" id="UP000054560">
    <property type="component" value="Unassembled WGS sequence"/>
</dbReference>
<protein>
    <submittedName>
        <fullName evidence="1">Uncharacterized protein</fullName>
    </submittedName>
</protein>
<evidence type="ECO:0000313" key="1">
    <source>
        <dbReference type="EMBL" id="KNC75174.1"/>
    </source>
</evidence>
<dbReference type="EMBL" id="KQ243800">
    <property type="protein sequence ID" value="KNC75174.1"/>
    <property type="molecule type" value="Genomic_DNA"/>
</dbReference>
<evidence type="ECO:0000313" key="2">
    <source>
        <dbReference type="Proteomes" id="UP000054560"/>
    </source>
</evidence>
<accession>A0A0L0FEI5</accession>
<gene>
    <name evidence="1" type="ORF">SARC_12295</name>
</gene>
<dbReference type="RefSeq" id="XP_014149076.1">
    <property type="nucleotide sequence ID" value="XM_014293601.1"/>
</dbReference>
<reference evidence="1 2" key="1">
    <citation type="submission" date="2011-02" db="EMBL/GenBank/DDBJ databases">
        <title>The Genome Sequence of Sphaeroforma arctica JP610.</title>
        <authorList>
            <consortium name="The Broad Institute Genome Sequencing Platform"/>
            <person name="Russ C."/>
            <person name="Cuomo C."/>
            <person name="Young S.K."/>
            <person name="Zeng Q."/>
            <person name="Gargeya S."/>
            <person name="Alvarado L."/>
            <person name="Berlin A."/>
            <person name="Chapman S.B."/>
            <person name="Chen Z."/>
            <person name="Freedman E."/>
            <person name="Gellesch M."/>
            <person name="Goldberg J."/>
            <person name="Griggs A."/>
            <person name="Gujja S."/>
            <person name="Heilman E."/>
            <person name="Heiman D."/>
            <person name="Howarth C."/>
            <person name="Mehta T."/>
            <person name="Neiman D."/>
            <person name="Pearson M."/>
            <person name="Roberts A."/>
            <person name="Saif S."/>
            <person name="Shea T."/>
            <person name="Shenoy N."/>
            <person name="Sisk P."/>
            <person name="Stolte C."/>
            <person name="Sykes S."/>
            <person name="White J."/>
            <person name="Yandava C."/>
            <person name="Burger G."/>
            <person name="Gray M.W."/>
            <person name="Holland P.W.H."/>
            <person name="King N."/>
            <person name="Lang F.B.F."/>
            <person name="Roger A.J."/>
            <person name="Ruiz-Trillo I."/>
            <person name="Haas B."/>
            <person name="Nusbaum C."/>
            <person name="Birren B."/>
        </authorList>
    </citation>
    <scope>NUCLEOTIDE SEQUENCE [LARGE SCALE GENOMIC DNA]</scope>
    <source>
        <strain evidence="1 2">JP610</strain>
    </source>
</reference>
<dbReference type="GeneID" id="25912799"/>
<dbReference type="AlphaFoldDB" id="A0A0L0FEI5"/>
<proteinExistence type="predicted"/>
<organism evidence="1 2">
    <name type="scientific">Sphaeroforma arctica JP610</name>
    <dbReference type="NCBI Taxonomy" id="667725"/>
    <lineage>
        <taxon>Eukaryota</taxon>
        <taxon>Ichthyosporea</taxon>
        <taxon>Ichthyophonida</taxon>
        <taxon>Sphaeroforma</taxon>
    </lineage>
</organism>
<name>A0A0L0FEI5_9EUKA</name>